<dbReference type="OrthoDB" id="6286147at2759"/>
<evidence type="ECO:0000313" key="2">
    <source>
        <dbReference type="EMBL" id="VDL11780.1"/>
    </source>
</evidence>
<name>A0A3P6VVL5_HYMDI</name>
<evidence type="ECO:0000313" key="3">
    <source>
        <dbReference type="Proteomes" id="UP000274504"/>
    </source>
</evidence>
<accession>A0A3P6VVL5</accession>
<proteinExistence type="predicted"/>
<organism evidence="2 3">
    <name type="scientific">Hymenolepis diminuta</name>
    <name type="common">Rat tapeworm</name>
    <dbReference type="NCBI Taxonomy" id="6216"/>
    <lineage>
        <taxon>Eukaryota</taxon>
        <taxon>Metazoa</taxon>
        <taxon>Spiralia</taxon>
        <taxon>Lophotrochozoa</taxon>
        <taxon>Platyhelminthes</taxon>
        <taxon>Cestoda</taxon>
        <taxon>Eucestoda</taxon>
        <taxon>Cyclophyllidea</taxon>
        <taxon>Hymenolepididae</taxon>
        <taxon>Hymenolepis</taxon>
    </lineage>
</organism>
<feature type="compositionally biased region" description="Polar residues" evidence="1">
    <location>
        <begin position="7"/>
        <end position="20"/>
    </location>
</feature>
<gene>
    <name evidence="2" type="ORF">HDID_LOCUS162</name>
</gene>
<dbReference type="EMBL" id="UYSG01000016">
    <property type="protein sequence ID" value="VDL11780.1"/>
    <property type="molecule type" value="Genomic_DNA"/>
</dbReference>
<evidence type="ECO:0000256" key="1">
    <source>
        <dbReference type="SAM" id="MobiDB-lite"/>
    </source>
</evidence>
<reference evidence="2 3" key="1">
    <citation type="submission" date="2018-11" db="EMBL/GenBank/DDBJ databases">
        <authorList>
            <consortium name="Pathogen Informatics"/>
        </authorList>
    </citation>
    <scope>NUCLEOTIDE SEQUENCE [LARGE SCALE GENOMIC DNA]</scope>
</reference>
<sequence length="116" mass="13060">MEETVRSPENSNGPSSTLQCSRCQAKCGRPFRAVEVVIELTSVDQKGSTFKVSILPSYLAKLLKITESKIYHSKSLNPRRLIGQSVNFLFGLLIRLSRFKSNYTDVVIQLHPNLFS</sequence>
<protein>
    <submittedName>
        <fullName evidence="2">Uncharacterized protein</fullName>
    </submittedName>
</protein>
<dbReference type="AlphaFoldDB" id="A0A3P6VVL5"/>
<feature type="region of interest" description="Disordered" evidence="1">
    <location>
        <begin position="1"/>
        <end position="20"/>
    </location>
</feature>
<dbReference type="Proteomes" id="UP000274504">
    <property type="component" value="Unassembled WGS sequence"/>
</dbReference>